<evidence type="ECO:0000256" key="6">
    <source>
        <dbReference type="ARBA" id="ARBA00023004"/>
    </source>
</evidence>
<organism evidence="11 12">
    <name type="scientific">Littorina saxatilis</name>
    <dbReference type="NCBI Taxonomy" id="31220"/>
    <lineage>
        <taxon>Eukaryota</taxon>
        <taxon>Metazoa</taxon>
        <taxon>Spiralia</taxon>
        <taxon>Lophotrochozoa</taxon>
        <taxon>Mollusca</taxon>
        <taxon>Gastropoda</taxon>
        <taxon>Caenogastropoda</taxon>
        <taxon>Littorinimorpha</taxon>
        <taxon>Littorinoidea</taxon>
        <taxon>Littorinidae</taxon>
        <taxon>Littorina</taxon>
    </lineage>
</organism>
<dbReference type="PANTHER" id="PTHR21496:SF0">
    <property type="entry name" value="RIESKE DOMAIN-CONTAINING PROTEIN"/>
    <property type="match status" value="1"/>
</dbReference>
<dbReference type="Pfam" id="PF22543">
    <property type="entry name" value="Rieske_4"/>
    <property type="match status" value="1"/>
</dbReference>
<keyword evidence="3" id="KW-0479">Metal-binding</keyword>
<dbReference type="PANTHER" id="PTHR21496">
    <property type="entry name" value="FERREDOXIN-RELATED"/>
    <property type="match status" value="1"/>
</dbReference>
<keyword evidence="7" id="KW-0411">Iron-sulfur</keyword>
<evidence type="ECO:0000256" key="2">
    <source>
        <dbReference type="ARBA" id="ARBA00022714"/>
    </source>
</evidence>
<name>A0AAN9GAJ4_9CAEN</name>
<dbReference type="SUPFAM" id="SSF50022">
    <property type="entry name" value="ISP domain"/>
    <property type="match status" value="1"/>
</dbReference>
<evidence type="ECO:0000256" key="4">
    <source>
        <dbReference type="ARBA" id="ARBA00022737"/>
    </source>
</evidence>
<proteinExistence type="predicted"/>
<dbReference type="FunFam" id="2.102.10.10:FF:000009">
    <property type="entry name" value="Rieske Fe-S domain containing"/>
    <property type="match status" value="1"/>
</dbReference>
<keyword evidence="1" id="KW-0597">Phosphoprotein</keyword>
<dbReference type="GO" id="GO:0051537">
    <property type="term" value="F:2 iron, 2 sulfur cluster binding"/>
    <property type="evidence" value="ECO:0007669"/>
    <property type="project" value="UniProtKB-KW"/>
</dbReference>
<protein>
    <recommendedName>
        <fullName evidence="9 10">Rieske domain-containing protein</fullName>
    </recommendedName>
</protein>
<evidence type="ECO:0000313" key="11">
    <source>
        <dbReference type="EMBL" id="KAK7101027.1"/>
    </source>
</evidence>
<evidence type="ECO:0000313" key="12">
    <source>
        <dbReference type="Proteomes" id="UP001374579"/>
    </source>
</evidence>
<evidence type="ECO:0000256" key="7">
    <source>
        <dbReference type="ARBA" id="ARBA00023014"/>
    </source>
</evidence>
<evidence type="ECO:0000256" key="5">
    <source>
        <dbReference type="ARBA" id="ARBA00022990"/>
    </source>
</evidence>
<evidence type="ECO:0000256" key="9">
    <source>
        <dbReference type="ARBA" id="ARBA00071952"/>
    </source>
</evidence>
<dbReference type="CDD" id="cd03467">
    <property type="entry name" value="Rieske"/>
    <property type="match status" value="1"/>
</dbReference>
<dbReference type="EMBL" id="JBAMIC010000011">
    <property type="protein sequence ID" value="KAK7101027.1"/>
    <property type="molecule type" value="Genomic_DNA"/>
</dbReference>
<gene>
    <name evidence="11" type="ORF">V1264_023875</name>
</gene>
<evidence type="ECO:0000259" key="10">
    <source>
        <dbReference type="PROSITE" id="PS51296"/>
    </source>
</evidence>
<dbReference type="PROSITE" id="PS51296">
    <property type="entry name" value="RIESKE"/>
    <property type="match status" value="1"/>
</dbReference>
<comment type="cofactor">
    <cofactor evidence="8">
        <name>[2Fe-2S] cluster</name>
        <dbReference type="ChEBI" id="CHEBI:190135"/>
    </cofactor>
</comment>
<dbReference type="AlphaFoldDB" id="A0AAN9GAJ4"/>
<evidence type="ECO:0000256" key="3">
    <source>
        <dbReference type="ARBA" id="ARBA00022723"/>
    </source>
</evidence>
<dbReference type="GO" id="GO:0046872">
    <property type="term" value="F:metal ion binding"/>
    <property type="evidence" value="ECO:0007669"/>
    <property type="project" value="UniProtKB-KW"/>
</dbReference>
<dbReference type="InterPro" id="IPR036922">
    <property type="entry name" value="Rieske_2Fe-2S_sf"/>
</dbReference>
<comment type="caution">
    <text evidence="11">The sequence shown here is derived from an EMBL/GenBank/DDBJ whole genome shotgun (WGS) entry which is preliminary data.</text>
</comment>
<keyword evidence="6" id="KW-0408">Iron</keyword>
<dbReference type="InterPro" id="IPR017941">
    <property type="entry name" value="Rieske_2Fe-2S"/>
</dbReference>
<dbReference type="Proteomes" id="UP001374579">
    <property type="component" value="Unassembled WGS sequence"/>
</dbReference>
<evidence type="ECO:0000256" key="8">
    <source>
        <dbReference type="ARBA" id="ARBA00034078"/>
    </source>
</evidence>
<keyword evidence="5" id="KW-0007">Acetylation</keyword>
<evidence type="ECO:0000256" key="1">
    <source>
        <dbReference type="ARBA" id="ARBA00022553"/>
    </source>
</evidence>
<sequence>MIASERGVNNLGMQGHDKSDKRVCVGTVQEILAAGRKRTEIADRDIVVIAHRGNFYALDSFCYHAGGPLHQGDIEDMGQEACIVCPWHKYKITLGTGQGLYMAVDPFNLKKQPELKSKGVKQRTHVVTIEHGQVFVTLSSVDTKLDSDHYNCAEYRHTFNLG</sequence>
<keyword evidence="4" id="KW-0677">Repeat</keyword>
<dbReference type="InterPro" id="IPR054716">
    <property type="entry name" value="Sol_Rieske_ferrdox_dom"/>
</dbReference>
<reference evidence="11 12" key="1">
    <citation type="submission" date="2024-02" db="EMBL/GenBank/DDBJ databases">
        <title>Chromosome-scale genome assembly of the rough periwinkle Littorina saxatilis.</title>
        <authorList>
            <person name="De Jode A."/>
            <person name="Faria R."/>
            <person name="Formenti G."/>
            <person name="Sims Y."/>
            <person name="Smith T.P."/>
            <person name="Tracey A."/>
            <person name="Wood J.M.D."/>
            <person name="Zagrodzka Z.B."/>
            <person name="Johannesson K."/>
            <person name="Butlin R.K."/>
            <person name="Leder E.H."/>
        </authorList>
    </citation>
    <scope>NUCLEOTIDE SEQUENCE [LARGE SCALE GENOMIC DNA]</scope>
    <source>
        <strain evidence="11">Snail1</strain>
        <tissue evidence="11">Muscle</tissue>
    </source>
</reference>
<dbReference type="Gene3D" id="2.102.10.10">
    <property type="entry name" value="Rieske [2Fe-2S] iron-sulphur domain"/>
    <property type="match status" value="1"/>
</dbReference>
<accession>A0AAN9GAJ4</accession>
<keyword evidence="12" id="KW-1185">Reference proteome</keyword>
<keyword evidence="2" id="KW-0001">2Fe-2S</keyword>
<feature type="domain" description="Rieske" evidence="10">
    <location>
        <begin position="22"/>
        <end position="136"/>
    </location>
</feature>